<evidence type="ECO:0000259" key="8">
    <source>
        <dbReference type="PROSITE" id="PS50109"/>
    </source>
</evidence>
<organism evidence="9 10">
    <name type="scientific">Pseudopedobacter saltans (strain ATCC 51119 / DSM 12145 / JCM 21818 / CCUG 39354 / LMG 10337 / NBRC 100064 / NCIMB 13643)</name>
    <name type="common">Pedobacter saltans</name>
    <dbReference type="NCBI Taxonomy" id="762903"/>
    <lineage>
        <taxon>Bacteria</taxon>
        <taxon>Pseudomonadati</taxon>
        <taxon>Bacteroidota</taxon>
        <taxon>Sphingobacteriia</taxon>
        <taxon>Sphingobacteriales</taxon>
        <taxon>Sphingobacteriaceae</taxon>
        <taxon>Pseudopedobacter</taxon>
    </lineage>
</organism>
<feature type="transmembrane region" description="Helical" evidence="7">
    <location>
        <begin position="118"/>
        <end position="133"/>
    </location>
</feature>
<sequence length="452" mass="51351">MPKLNFNIFSYSSLKSENSFWKELIGSSSEFSMESRIFHSISICFILLASVYAPYNLYAGLYVGSVSAVIIALFLLHQYYYSRFHGKKHSNLFFGLLGVFIFGINYFSNSGINGSTDLIWPVYLLLLFAISPYQQHFKWLVIYLVAFLLLHALEFYYPSLVQYPFSPGKGQFIDRITAFPMPVIGIYIIIRYIRRSYDKERKIVEEKTIAIEKSKEQITLHRNQLEQSNTKKNKLMSIISHDIRTPLLNIQSYLELLHNQDLNGEERIMVEENLLKSTNSTLEMLSNMLYWSKSQMEGAQVKLVSANLFSVLEGTLEMQAIQAGKKNISLRYDIPNDIIVRADVDMLQLVIRNLISNAIKFTADGGRISVNTSLESEQMCKITVSDNGRGIPKEMQENVFSIKSEATSGTNNEKGVGLGLALCREFIEKQGGRIGFESTEGVGSSFFVFVLS</sequence>
<dbReference type="InterPro" id="IPR036890">
    <property type="entry name" value="HATPase_C_sf"/>
</dbReference>
<keyword evidence="7" id="KW-0812">Transmembrane</keyword>
<keyword evidence="3" id="KW-0597">Phosphoprotein</keyword>
<dbReference type="PROSITE" id="PS50109">
    <property type="entry name" value="HIS_KIN"/>
    <property type="match status" value="1"/>
</dbReference>
<dbReference type="InterPro" id="IPR003661">
    <property type="entry name" value="HisK_dim/P_dom"/>
</dbReference>
<keyword evidence="4" id="KW-0808">Transferase</keyword>
<dbReference type="SUPFAM" id="SSF55874">
    <property type="entry name" value="ATPase domain of HSP90 chaperone/DNA topoisomerase II/histidine kinase"/>
    <property type="match status" value="1"/>
</dbReference>
<dbReference type="EMBL" id="CP002545">
    <property type="protein sequence ID" value="ADY51863.1"/>
    <property type="molecule type" value="Genomic_DNA"/>
</dbReference>
<evidence type="ECO:0000313" key="9">
    <source>
        <dbReference type="EMBL" id="ADY51863.1"/>
    </source>
</evidence>
<dbReference type="STRING" id="762903.Pedsa_1296"/>
<feature type="transmembrane region" description="Helical" evidence="7">
    <location>
        <begin position="140"/>
        <end position="157"/>
    </location>
</feature>
<dbReference type="RefSeq" id="WP_013632362.1">
    <property type="nucleotide sequence ID" value="NC_015177.1"/>
</dbReference>
<name>F0SDW7_PSESL</name>
<feature type="transmembrane region" description="Helical" evidence="7">
    <location>
        <begin position="177"/>
        <end position="193"/>
    </location>
</feature>
<keyword evidence="10" id="KW-1185">Reference proteome</keyword>
<dbReference type="InterPro" id="IPR004358">
    <property type="entry name" value="Sig_transdc_His_kin-like_C"/>
</dbReference>
<dbReference type="eggNOG" id="COG2205">
    <property type="taxonomic scope" value="Bacteria"/>
</dbReference>
<dbReference type="EC" id="2.7.13.3" evidence="2"/>
<reference evidence="9 10" key="1">
    <citation type="journal article" date="2011" name="Stand. Genomic Sci.">
        <title>Complete genome sequence of the gliding, heparinolytic Pedobacter saltans type strain (113).</title>
        <authorList>
            <person name="Liolios K."/>
            <person name="Sikorski J."/>
            <person name="Lu M."/>
            <person name="Nolan M."/>
            <person name="Lapidus A."/>
            <person name="Lucas S."/>
            <person name="Hammon N."/>
            <person name="Deshpande S."/>
            <person name="Cheng J.F."/>
            <person name="Tapia R."/>
            <person name="Han C."/>
            <person name="Goodwin L."/>
            <person name="Pitluck S."/>
            <person name="Huntemann M."/>
            <person name="Ivanova N."/>
            <person name="Pagani I."/>
            <person name="Mavromatis K."/>
            <person name="Ovchinikova G."/>
            <person name="Pati A."/>
            <person name="Chen A."/>
            <person name="Palaniappan K."/>
            <person name="Land M."/>
            <person name="Hauser L."/>
            <person name="Brambilla E.M."/>
            <person name="Kotsyurbenko O."/>
            <person name="Rohde M."/>
            <person name="Tindall B.J."/>
            <person name="Abt B."/>
            <person name="Goker M."/>
            <person name="Detter J.C."/>
            <person name="Woyke T."/>
            <person name="Bristow J."/>
            <person name="Eisen J.A."/>
            <person name="Markowitz V."/>
            <person name="Hugenholtz P."/>
            <person name="Klenk H.P."/>
            <person name="Kyrpides N.C."/>
        </authorList>
    </citation>
    <scope>NUCLEOTIDE SEQUENCE [LARGE SCALE GENOMIC DNA]</scope>
    <source>
        <strain evidence="10">ATCC 51119 / DSM 12145 / JCM 21818 / LMG 10337 / NBRC 100064 / NCIMB 13643</strain>
    </source>
</reference>
<dbReference type="PRINTS" id="PR00344">
    <property type="entry name" value="BCTRLSENSOR"/>
</dbReference>
<dbReference type="SMART" id="SM00387">
    <property type="entry name" value="HATPase_c"/>
    <property type="match status" value="1"/>
</dbReference>
<dbReference type="AlphaFoldDB" id="F0SDW7"/>
<dbReference type="InterPro" id="IPR050736">
    <property type="entry name" value="Sensor_HK_Regulatory"/>
</dbReference>
<dbReference type="PANTHER" id="PTHR43711:SF1">
    <property type="entry name" value="HISTIDINE KINASE 1"/>
    <property type="match status" value="1"/>
</dbReference>
<feature type="domain" description="Histidine kinase" evidence="8">
    <location>
        <begin position="238"/>
        <end position="452"/>
    </location>
</feature>
<dbReference type="KEGG" id="psn:Pedsa_1296"/>
<evidence type="ECO:0000256" key="7">
    <source>
        <dbReference type="SAM" id="Phobius"/>
    </source>
</evidence>
<evidence type="ECO:0000256" key="5">
    <source>
        <dbReference type="ARBA" id="ARBA00022777"/>
    </source>
</evidence>
<dbReference type="InterPro" id="IPR036097">
    <property type="entry name" value="HisK_dim/P_sf"/>
</dbReference>
<comment type="catalytic activity">
    <reaction evidence="1">
        <text>ATP + protein L-histidine = ADP + protein N-phospho-L-histidine.</text>
        <dbReference type="EC" id="2.7.13.3"/>
    </reaction>
</comment>
<evidence type="ECO:0000256" key="2">
    <source>
        <dbReference type="ARBA" id="ARBA00012438"/>
    </source>
</evidence>
<dbReference type="CDD" id="cd00082">
    <property type="entry name" value="HisKA"/>
    <property type="match status" value="1"/>
</dbReference>
<dbReference type="SUPFAM" id="SSF47384">
    <property type="entry name" value="Homodimeric domain of signal transducing histidine kinase"/>
    <property type="match status" value="1"/>
</dbReference>
<dbReference type="Gene3D" id="1.10.287.130">
    <property type="match status" value="1"/>
</dbReference>
<dbReference type="GO" id="GO:0000155">
    <property type="term" value="F:phosphorelay sensor kinase activity"/>
    <property type="evidence" value="ECO:0007669"/>
    <property type="project" value="InterPro"/>
</dbReference>
<keyword evidence="7" id="KW-0472">Membrane</keyword>
<gene>
    <name evidence="9" type="ordered locus">Pedsa_1296</name>
</gene>
<dbReference type="Pfam" id="PF00512">
    <property type="entry name" value="HisKA"/>
    <property type="match status" value="1"/>
</dbReference>
<evidence type="ECO:0000256" key="6">
    <source>
        <dbReference type="ARBA" id="ARBA00023012"/>
    </source>
</evidence>
<feature type="transmembrane region" description="Helical" evidence="7">
    <location>
        <begin position="92"/>
        <end position="112"/>
    </location>
</feature>
<dbReference type="Proteomes" id="UP000000310">
    <property type="component" value="Chromosome"/>
</dbReference>
<feature type="transmembrane region" description="Helical" evidence="7">
    <location>
        <begin position="61"/>
        <end position="80"/>
    </location>
</feature>
<proteinExistence type="predicted"/>
<dbReference type="Gene3D" id="3.30.565.10">
    <property type="entry name" value="Histidine kinase-like ATPase, C-terminal domain"/>
    <property type="match status" value="1"/>
</dbReference>
<keyword evidence="5 9" id="KW-0418">Kinase</keyword>
<evidence type="ECO:0000256" key="1">
    <source>
        <dbReference type="ARBA" id="ARBA00000085"/>
    </source>
</evidence>
<dbReference type="SMART" id="SM00388">
    <property type="entry name" value="HisKA"/>
    <property type="match status" value="1"/>
</dbReference>
<dbReference type="Pfam" id="PF02518">
    <property type="entry name" value="HATPase_c"/>
    <property type="match status" value="1"/>
</dbReference>
<dbReference type="InterPro" id="IPR003594">
    <property type="entry name" value="HATPase_dom"/>
</dbReference>
<keyword evidence="7" id="KW-1133">Transmembrane helix</keyword>
<reference evidence="10" key="2">
    <citation type="submission" date="2011-02" db="EMBL/GenBank/DDBJ databases">
        <title>The complete genome of Pedobacter saltans DSM 12145.</title>
        <authorList>
            <consortium name="US DOE Joint Genome Institute (JGI-PGF)"/>
            <person name="Lucas S."/>
            <person name="Copeland A."/>
            <person name="Lapidus A."/>
            <person name="Bruce D."/>
            <person name="Goodwin L."/>
            <person name="Pitluck S."/>
            <person name="Kyrpides N."/>
            <person name="Mavromatis K."/>
            <person name="Pagani I."/>
            <person name="Ivanova N."/>
            <person name="Ovchinnikova G."/>
            <person name="Lu M."/>
            <person name="Detter J.C."/>
            <person name="Han C."/>
            <person name="Land M."/>
            <person name="Hauser L."/>
            <person name="Markowitz V."/>
            <person name="Cheng J.-F."/>
            <person name="Hugenholtz P."/>
            <person name="Woyke T."/>
            <person name="Wu D."/>
            <person name="Tindall B."/>
            <person name="Pomrenke H.G."/>
            <person name="Brambilla E."/>
            <person name="Klenk H.-P."/>
            <person name="Eisen J.A."/>
        </authorList>
    </citation>
    <scope>NUCLEOTIDE SEQUENCE [LARGE SCALE GENOMIC DNA]</scope>
    <source>
        <strain evidence="10">ATCC 51119 / DSM 12145 / JCM 21818 / LMG 10337 / NBRC 100064 / NCIMB 13643</strain>
    </source>
</reference>
<evidence type="ECO:0000256" key="3">
    <source>
        <dbReference type="ARBA" id="ARBA00022553"/>
    </source>
</evidence>
<dbReference type="HOGENOM" id="CLU_047118_0_0_10"/>
<dbReference type="OrthoDB" id="9810447at2"/>
<dbReference type="InterPro" id="IPR005467">
    <property type="entry name" value="His_kinase_dom"/>
</dbReference>
<keyword evidence="6" id="KW-0902">Two-component regulatory system</keyword>
<dbReference type="PANTHER" id="PTHR43711">
    <property type="entry name" value="TWO-COMPONENT HISTIDINE KINASE"/>
    <property type="match status" value="1"/>
</dbReference>
<evidence type="ECO:0000313" key="10">
    <source>
        <dbReference type="Proteomes" id="UP000000310"/>
    </source>
</evidence>
<accession>F0SDW7</accession>
<protein>
    <recommendedName>
        <fullName evidence="2">histidine kinase</fullName>
        <ecNumber evidence="2">2.7.13.3</ecNumber>
    </recommendedName>
</protein>
<evidence type="ECO:0000256" key="4">
    <source>
        <dbReference type="ARBA" id="ARBA00022679"/>
    </source>
</evidence>